<dbReference type="NCBIfam" id="TIGR02532">
    <property type="entry name" value="IV_pilin_GFxxxE"/>
    <property type="match status" value="1"/>
</dbReference>
<feature type="transmembrane region" description="Helical" evidence="1">
    <location>
        <begin position="12"/>
        <end position="34"/>
    </location>
</feature>
<dbReference type="Gene3D" id="3.30.700.10">
    <property type="entry name" value="Glycoprotein, Type 4 Pilin"/>
    <property type="match status" value="1"/>
</dbReference>
<evidence type="ECO:0000256" key="1">
    <source>
        <dbReference type="SAM" id="Phobius"/>
    </source>
</evidence>
<reference evidence="2 3" key="1">
    <citation type="submission" date="2017-03" db="EMBL/GenBank/DDBJ databases">
        <title>Genome sequence of Clostridium oryzae DSM 28571.</title>
        <authorList>
            <person name="Poehlein A."/>
            <person name="Daniel R."/>
        </authorList>
    </citation>
    <scope>NUCLEOTIDE SEQUENCE [LARGE SCALE GENOMIC DNA]</scope>
    <source>
        <strain evidence="2 3">DSM 28571</strain>
    </source>
</reference>
<keyword evidence="1" id="KW-1133">Transmembrane helix</keyword>
<dbReference type="Proteomes" id="UP000190080">
    <property type="component" value="Unassembled WGS sequence"/>
</dbReference>
<accession>A0A1V4INN5</accession>
<dbReference type="RefSeq" id="WP_079424259.1">
    <property type="nucleotide sequence ID" value="NZ_MZGV01000021.1"/>
</dbReference>
<evidence type="ECO:0000313" key="3">
    <source>
        <dbReference type="Proteomes" id="UP000190080"/>
    </source>
</evidence>
<dbReference type="EMBL" id="MZGV01000021">
    <property type="protein sequence ID" value="OPJ61513.1"/>
    <property type="molecule type" value="Genomic_DNA"/>
</dbReference>
<dbReference type="STRING" id="1450648.CLORY_21950"/>
<evidence type="ECO:0008006" key="4">
    <source>
        <dbReference type="Google" id="ProtNLM"/>
    </source>
</evidence>
<gene>
    <name evidence="2" type="ORF">CLORY_21950</name>
</gene>
<dbReference type="PROSITE" id="PS00409">
    <property type="entry name" value="PROKAR_NTER_METHYL"/>
    <property type="match status" value="1"/>
</dbReference>
<comment type="caution">
    <text evidence="2">The sequence shown here is derived from an EMBL/GenBank/DDBJ whole genome shotgun (WGS) entry which is preliminary data.</text>
</comment>
<dbReference type="Pfam" id="PF07963">
    <property type="entry name" value="N_methyl"/>
    <property type="match status" value="1"/>
</dbReference>
<keyword evidence="1" id="KW-0812">Transmembrane</keyword>
<dbReference type="AlphaFoldDB" id="A0A1V4INN5"/>
<name>A0A1V4INN5_9CLOT</name>
<organism evidence="2 3">
    <name type="scientific">Clostridium oryzae</name>
    <dbReference type="NCBI Taxonomy" id="1450648"/>
    <lineage>
        <taxon>Bacteria</taxon>
        <taxon>Bacillati</taxon>
        <taxon>Bacillota</taxon>
        <taxon>Clostridia</taxon>
        <taxon>Eubacteriales</taxon>
        <taxon>Clostridiaceae</taxon>
        <taxon>Clostridium</taxon>
    </lineage>
</organism>
<proteinExistence type="predicted"/>
<keyword evidence="3" id="KW-1185">Reference proteome</keyword>
<evidence type="ECO:0000313" key="2">
    <source>
        <dbReference type="EMBL" id="OPJ61513.1"/>
    </source>
</evidence>
<sequence>MKYNKTLKGITLIELVIALALSAIISAIMFSFYMPHQKALAETEKRSQLQMDAQNLMQYFSKSALEASKITTLNGISGEAELNSYTGNHTVSNIIFSVNDINGTSQYTYKYVLDGRSLKYTDSKVTDKVIANDINSIDIKPLNGQTVGKCSGISIIVELISDDNRITYKVMDNLYFRNET</sequence>
<dbReference type="InterPro" id="IPR045584">
    <property type="entry name" value="Pilin-like"/>
</dbReference>
<dbReference type="SUPFAM" id="SSF54523">
    <property type="entry name" value="Pili subunits"/>
    <property type="match status" value="1"/>
</dbReference>
<protein>
    <recommendedName>
        <fullName evidence="4">Prepilin-type N-terminal cleavage/methylation domain-containing protein</fullName>
    </recommendedName>
</protein>
<dbReference type="InterPro" id="IPR012902">
    <property type="entry name" value="N_methyl_site"/>
</dbReference>
<keyword evidence="1" id="KW-0472">Membrane</keyword>